<keyword evidence="10" id="KW-0418">Kinase</keyword>
<comment type="caution">
    <text evidence="18">The sequence shown here is derived from an EMBL/GenBank/DDBJ whole genome shotgun (WGS) entry which is preliminary data.</text>
</comment>
<keyword evidence="8 15" id="KW-0812">Transmembrane</keyword>
<dbReference type="SUPFAM" id="SSF158472">
    <property type="entry name" value="HAMP domain-like"/>
    <property type="match status" value="1"/>
</dbReference>
<evidence type="ECO:0000256" key="13">
    <source>
        <dbReference type="ARBA" id="ARBA00023012"/>
    </source>
</evidence>
<dbReference type="SMART" id="SM00388">
    <property type="entry name" value="HisKA"/>
    <property type="match status" value="1"/>
</dbReference>
<dbReference type="Pfam" id="PF00512">
    <property type="entry name" value="HisKA"/>
    <property type="match status" value="1"/>
</dbReference>
<dbReference type="SUPFAM" id="SSF55874">
    <property type="entry name" value="ATPase domain of HSP90 chaperone/DNA topoisomerase II/histidine kinase"/>
    <property type="match status" value="1"/>
</dbReference>
<keyword evidence="4" id="KW-1003">Cell membrane</keyword>
<dbReference type="InterPro" id="IPR003661">
    <property type="entry name" value="HisK_dim/P_dom"/>
</dbReference>
<feature type="domain" description="HAMP" evidence="17">
    <location>
        <begin position="210"/>
        <end position="262"/>
    </location>
</feature>
<dbReference type="EC" id="2.7.13.3" evidence="3"/>
<keyword evidence="14 15" id="KW-0472">Membrane</keyword>
<evidence type="ECO:0000313" key="19">
    <source>
        <dbReference type="Proteomes" id="UP000284202"/>
    </source>
</evidence>
<keyword evidence="13" id="KW-0902">Two-component regulatory system</keyword>
<keyword evidence="11" id="KW-0067">ATP-binding</keyword>
<dbReference type="CDD" id="cd06225">
    <property type="entry name" value="HAMP"/>
    <property type="match status" value="1"/>
</dbReference>
<evidence type="ECO:0000256" key="1">
    <source>
        <dbReference type="ARBA" id="ARBA00000085"/>
    </source>
</evidence>
<dbReference type="GO" id="GO:0005524">
    <property type="term" value="F:ATP binding"/>
    <property type="evidence" value="ECO:0007669"/>
    <property type="project" value="UniProtKB-KW"/>
</dbReference>
<comment type="subcellular location">
    <subcellularLocation>
        <location evidence="2">Cell inner membrane</location>
        <topology evidence="2">Multi-pass membrane protein</topology>
    </subcellularLocation>
</comment>
<dbReference type="InterPro" id="IPR036890">
    <property type="entry name" value="HATPase_C_sf"/>
</dbReference>
<dbReference type="CDD" id="cd00082">
    <property type="entry name" value="HisKA"/>
    <property type="match status" value="1"/>
</dbReference>
<name>A0A418SMZ0_9RHOB</name>
<dbReference type="SMART" id="SM00304">
    <property type="entry name" value="HAMP"/>
    <property type="match status" value="1"/>
</dbReference>
<dbReference type="Pfam" id="PF00672">
    <property type="entry name" value="HAMP"/>
    <property type="match status" value="1"/>
</dbReference>
<dbReference type="InterPro" id="IPR004358">
    <property type="entry name" value="Sig_transdc_His_kin-like_C"/>
</dbReference>
<dbReference type="Proteomes" id="UP000284202">
    <property type="component" value="Unassembled WGS sequence"/>
</dbReference>
<dbReference type="InterPro" id="IPR036097">
    <property type="entry name" value="HisK_dim/P_sf"/>
</dbReference>
<feature type="transmembrane region" description="Helical" evidence="15">
    <location>
        <begin position="189"/>
        <end position="209"/>
    </location>
</feature>
<dbReference type="GO" id="GO:0000155">
    <property type="term" value="F:phosphorelay sensor kinase activity"/>
    <property type="evidence" value="ECO:0007669"/>
    <property type="project" value="InterPro"/>
</dbReference>
<keyword evidence="9" id="KW-0547">Nucleotide-binding</keyword>
<dbReference type="InterPro" id="IPR003660">
    <property type="entry name" value="HAMP_dom"/>
</dbReference>
<evidence type="ECO:0000256" key="8">
    <source>
        <dbReference type="ARBA" id="ARBA00022692"/>
    </source>
</evidence>
<proteinExistence type="predicted"/>
<evidence type="ECO:0000256" key="5">
    <source>
        <dbReference type="ARBA" id="ARBA00022519"/>
    </source>
</evidence>
<feature type="domain" description="Histidine kinase" evidence="16">
    <location>
        <begin position="270"/>
        <end position="463"/>
    </location>
</feature>
<comment type="catalytic activity">
    <reaction evidence="1">
        <text>ATP + protein L-histidine = ADP + protein N-phospho-L-histidine.</text>
        <dbReference type="EC" id="2.7.13.3"/>
    </reaction>
</comment>
<dbReference type="PROSITE" id="PS50109">
    <property type="entry name" value="HIS_KIN"/>
    <property type="match status" value="1"/>
</dbReference>
<evidence type="ECO:0000256" key="7">
    <source>
        <dbReference type="ARBA" id="ARBA00022679"/>
    </source>
</evidence>
<evidence type="ECO:0000256" key="3">
    <source>
        <dbReference type="ARBA" id="ARBA00012438"/>
    </source>
</evidence>
<dbReference type="CDD" id="cd00075">
    <property type="entry name" value="HATPase"/>
    <property type="match status" value="1"/>
</dbReference>
<keyword evidence="19" id="KW-1185">Reference proteome</keyword>
<evidence type="ECO:0000256" key="12">
    <source>
        <dbReference type="ARBA" id="ARBA00022989"/>
    </source>
</evidence>
<dbReference type="EMBL" id="QZCG01000017">
    <property type="protein sequence ID" value="RJE82305.1"/>
    <property type="molecule type" value="Genomic_DNA"/>
</dbReference>
<dbReference type="InterPro" id="IPR005467">
    <property type="entry name" value="His_kinase_dom"/>
</dbReference>
<dbReference type="AlphaFoldDB" id="A0A418SMZ0"/>
<protein>
    <recommendedName>
        <fullName evidence="3">histidine kinase</fullName>
        <ecNumber evidence="3">2.7.13.3</ecNumber>
    </recommendedName>
</protein>
<dbReference type="PRINTS" id="PR00344">
    <property type="entry name" value="BCTRLSENSOR"/>
</dbReference>
<feature type="transmembrane region" description="Helical" evidence="15">
    <location>
        <begin position="30"/>
        <end position="51"/>
    </location>
</feature>
<evidence type="ECO:0000256" key="14">
    <source>
        <dbReference type="ARBA" id="ARBA00023136"/>
    </source>
</evidence>
<evidence type="ECO:0000256" key="4">
    <source>
        <dbReference type="ARBA" id="ARBA00022475"/>
    </source>
</evidence>
<dbReference type="Pfam" id="PF02518">
    <property type="entry name" value="HATPase_c"/>
    <property type="match status" value="1"/>
</dbReference>
<dbReference type="SMART" id="SM00387">
    <property type="entry name" value="HATPase_c"/>
    <property type="match status" value="1"/>
</dbReference>
<dbReference type="PROSITE" id="PS50885">
    <property type="entry name" value="HAMP"/>
    <property type="match status" value="1"/>
</dbReference>
<evidence type="ECO:0000256" key="11">
    <source>
        <dbReference type="ARBA" id="ARBA00022840"/>
    </source>
</evidence>
<accession>A0A418SMZ0</accession>
<dbReference type="SUPFAM" id="SSF47384">
    <property type="entry name" value="Homodimeric domain of signal transducing histidine kinase"/>
    <property type="match status" value="1"/>
</dbReference>
<gene>
    <name evidence="18" type="ORF">D3P04_20590</name>
</gene>
<dbReference type="InterPro" id="IPR050980">
    <property type="entry name" value="2C_sensor_his_kinase"/>
</dbReference>
<reference evidence="19" key="1">
    <citation type="submission" date="2018-09" db="EMBL/GenBank/DDBJ databases">
        <title>Acidovorax cavernicola nov. sp. isolated from Gruta de las Maravillas (Aracena, Spain).</title>
        <authorList>
            <person name="Jurado V."/>
            <person name="Gutierrez-Patricio S."/>
            <person name="Gonzalez-Pimentel J.L."/>
            <person name="Miller A.Z."/>
            <person name="Laiz L."/>
            <person name="Saiz-Jimenez C."/>
        </authorList>
    </citation>
    <scope>NUCLEOTIDE SEQUENCE [LARGE SCALE GENOMIC DNA]</scope>
    <source>
        <strain evidence="19">1011MAR3C25</strain>
    </source>
</reference>
<organism evidence="18 19">
    <name type="scientific">Paracoccus onubensis</name>
    <dbReference type="NCBI Taxonomy" id="1675788"/>
    <lineage>
        <taxon>Bacteria</taxon>
        <taxon>Pseudomonadati</taxon>
        <taxon>Pseudomonadota</taxon>
        <taxon>Alphaproteobacteria</taxon>
        <taxon>Rhodobacterales</taxon>
        <taxon>Paracoccaceae</taxon>
        <taxon>Paracoccus</taxon>
    </lineage>
</organism>
<sequence>MGRRLYACRSGGNAVKIVQRILPDGLAGRFAVLLITVLLAAGIAATALLFVQRGQSERNLREAREIERIASIVPALESAAPPLRRQIAHDASNRLTRYMIAPRPIVQDRREAPRPLRNLTASLAEALPGREIRGAVLSHRMSGPPPMGPRFETLAISVQLAHADGQPPLWLNVMSRGNWFRPPGARGTVVPAFLGLSLLSVLGVGLIFVRRLTRPLTGLARAARAAGHGDRNIRVSETGARELREAARAFNEMQDRIARFDADRMRMLAAVGHDLRTPITSLRIRAEMLDEEEAVPMIRTLEDMTVMVNGLVAYARGAGDGEESEMLDLGALLSRLCDERGANFLCRRNAYVTGRPVALGRAIGNVVDNARRFGTSAQVALSRDAETAIITVEDNGPGIPPDRLDAMFEPFVRGDESRNQETGGAGLGLAIARNIIAAHGGMITLENMPECGLRATVRLPLSTRPHD</sequence>
<keyword evidence="7" id="KW-0808">Transferase</keyword>
<dbReference type="Gene3D" id="1.10.8.500">
    <property type="entry name" value="HAMP domain in histidine kinase"/>
    <property type="match status" value="1"/>
</dbReference>
<keyword evidence="5" id="KW-0997">Cell inner membrane</keyword>
<keyword evidence="6" id="KW-0597">Phosphoprotein</keyword>
<dbReference type="InterPro" id="IPR003594">
    <property type="entry name" value="HATPase_dom"/>
</dbReference>
<dbReference type="PANTHER" id="PTHR44936">
    <property type="entry name" value="SENSOR PROTEIN CREC"/>
    <property type="match status" value="1"/>
</dbReference>
<dbReference type="Gene3D" id="1.10.287.130">
    <property type="match status" value="1"/>
</dbReference>
<evidence type="ECO:0000256" key="10">
    <source>
        <dbReference type="ARBA" id="ARBA00022777"/>
    </source>
</evidence>
<evidence type="ECO:0000256" key="6">
    <source>
        <dbReference type="ARBA" id="ARBA00022553"/>
    </source>
</evidence>
<evidence type="ECO:0000256" key="9">
    <source>
        <dbReference type="ARBA" id="ARBA00022741"/>
    </source>
</evidence>
<evidence type="ECO:0000259" key="16">
    <source>
        <dbReference type="PROSITE" id="PS50109"/>
    </source>
</evidence>
<evidence type="ECO:0000256" key="2">
    <source>
        <dbReference type="ARBA" id="ARBA00004429"/>
    </source>
</evidence>
<dbReference type="GO" id="GO:0005886">
    <property type="term" value="C:plasma membrane"/>
    <property type="evidence" value="ECO:0007669"/>
    <property type="project" value="UniProtKB-SubCell"/>
</dbReference>
<evidence type="ECO:0000313" key="18">
    <source>
        <dbReference type="EMBL" id="RJE82305.1"/>
    </source>
</evidence>
<dbReference type="Gene3D" id="3.30.565.10">
    <property type="entry name" value="Histidine kinase-like ATPase, C-terminal domain"/>
    <property type="match status" value="1"/>
</dbReference>
<dbReference type="OrthoDB" id="9804645at2"/>
<evidence type="ECO:0000259" key="17">
    <source>
        <dbReference type="PROSITE" id="PS50885"/>
    </source>
</evidence>
<dbReference type="PANTHER" id="PTHR44936:SF5">
    <property type="entry name" value="SENSOR HISTIDINE KINASE ENVZ"/>
    <property type="match status" value="1"/>
</dbReference>
<evidence type="ECO:0000256" key="15">
    <source>
        <dbReference type="SAM" id="Phobius"/>
    </source>
</evidence>
<keyword evidence="12 15" id="KW-1133">Transmembrane helix</keyword>